<dbReference type="AlphaFoldDB" id="A0A7W7LNQ5"/>
<evidence type="ECO:0000313" key="1">
    <source>
        <dbReference type="EMBL" id="MBB4893489.1"/>
    </source>
</evidence>
<evidence type="ECO:0000313" key="2">
    <source>
        <dbReference type="Proteomes" id="UP000556084"/>
    </source>
</evidence>
<dbReference type="Proteomes" id="UP000556084">
    <property type="component" value="Unassembled WGS sequence"/>
</dbReference>
<protein>
    <submittedName>
        <fullName evidence="1">Uncharacterized protein</fullName>
    </submittedName>
</protein>
<dbReference type="EMBL" id="JACHJH010000003">
    <property type="protein sequence ID" value="MBB4893489.1"/>
    <property type="molecule type" value="Genomic_DNA"/>
</dbReference>
<comment type="caution">
    <text evidence="1">The sequence shown here is derived from an EMBL/GenBank/DDBJ whole genome shotgun (WGS) entry which is preliminary data.</text>
</comment>
<reference evidence="1 2" key="1">
    <citation type="submission" date="2020-08" db="EMBL/GenBank/DDBJ databases">
        <title>Genomic Encyclopedia of Type Strains, Phase III (KMG-III): the genomes of soil and plant-associated and newly described type strains.</title>
        <authorList>
            <person name="Whitman W."/>
        </authorList>
    </citation>
    <scope>NUCLEOTIDE SEQUENCE [LARGE SCALE GENOMIC DNA]</scope>
    <source>
        <strain evidence="1 2">CECT 3266</strain>
    </source>
</reference>
<organism evidence="1 2">
    <name type="scientific">Streptomyces olivoverticillatus</name>
    <dbReference type="NCBI Taxonomy" id="66427"/>
    <lineage>
        <taxon>Bacteria</taxon>
        <taxon>Bacillati</taxon>
        <taxon>Actinomycetota</taxon>
        <taxon>Actinomycetes</taxon>
        <taxon>Kitasatosporales</taxon>
        <taxon>Streptomycetaceae</taxon>
        <taxon>Streptomyces</taxon>
    </lineage>
</organism>
<keyword evidence="2" id="KW-1185">Reference proteome</keyword>
<proteinExistence type="predicted"/>
<name>A0A7W7LNQ5_9ACTN</name>
<accession>A0A7W7LNQ5</accession>
<sequence>MTPAEFRATLVRGLLMPLDPRTLLDPHHNGGPMNDLNTAAPTWLAEAEADRENFELDRLAEKMRRSERHAAFVNIKLRELGIEPVTWAKVDSSGGLDAALLVDEDYENGKYAVYATWGEHNDAVELWAQDYETPRRFSQMLNSIGSVAAAQIEAPKVPPLPRPDYRALALRAVNSLREDYVGCDAAAVAAAIHGLTYAVLHLAEQGAER</sequence>
<gene>
    <name evidence="1" type="ORF">FHS39_002520</name>
</gene>
<dbReference type="RefSeq" id="WP_184349331.1">
    <property type="nucleotide sequence ID" value="NZ_JACHJH010000003.1"/>
</dbReference>